<dbReference type="AlphaFoldDB" id="A0A0G4ERN4"/>
<evidence type="ECO:0000313" key="2">
    <source>
        <dbReference type="EMBL" id="CEL99953.1"/>
    </source>
</evidence>
<gene>
    <name evidence="2" type="ORF">Vbra_12730</name>
</gene>
<name>A0A0G4ERN4_VITBC</name>
<feature type="compositionally biased region" description="Low complexity" evidence="1">
    <location>
        <begin position="133"/>
        <end position="144"/>
    </location>
</feature>
<feature type="compositionally biased region" description="Basic and acidic residues" evidence="1">
    <location>
        <begin position="115"/>
        <end position="127"/>
    </location>
</feature>
<dbReference type="EMBL" id="CDMY01000292">
    <property type="protein sequence ID" value="CEL99953.1"/>
    <property type="molecule type" value="Genomic_DNA"/>
</dbReference>
<dbReference type="Proteomes" id="UP000041254">
    <property type="component" value="Unassembled WGS sequence"/>
</dbReference>
<reference evidence="2 3" key="1">
    <citation type="submission" date="2014-11" db="EMBL/GenBank/DDBJ databases">
        <authorList>
            <person name="Zhu J."/>
            <person name="Qi W."/>
            <person name="Song R."/>
        </authorList>
    </citation>
    <scope>NUCLEOTIDE SEQUENCE [LARGE SCALE GENOMIC DNA]</scope>
</reference>
<protein>
    <submittedName>
        <fullName evidence="2">Uncharacterized protein</fullName>
    </submittedName>
</protein>
<evidence type="ECO:0000256" key="1">
    <source>
        <dbReference type="SAM" id="MobiDB-lite"/>
    </source>
</evidence>
<proteinExistence type="predicted"/>
<keyword evidence="3" id="KW-1185">Reference proteome</keyword>
<accession>A0A0G4ERN4</accession>
<dbReference type="InParanoid" id="A0A0G4ERN4"/>
<feature type="region of interest" description="Disordered" evidence="1">
    <location>
        <begin position="103"/>
        <end position="145"/>
    </location>
</feature>
<dbReference type="VEuPathDB" id="CryptoDB:Vbra_12730"/>
<evidence type="ECO:0000313" key="3">
    <source>
        <dbReference type="Proteomes" id="UP000041254"/>
    </source>
</evidence>
<sequence>MEAFLAEYAEGGLKKDIAPFLDSVSLVNFSSCSPLIAGQIGRDHHDLWSTHLTHPEYASDVFKEKGRGRAFGQSPTCHPSFYRLIVAALSRTGHTRRLAKINKLHTRGKLTAPFDPKHDPAKMDNPKKRGGKKQQQQPSSSEPGIYELFNGLVKDKERNARQEDIRREAKRRREGWGPIPKEHEGLFWALDNNRPSMLATRMRTRFPAKKVPGGLLQRLRSEAKWNEEAAKVLAEYVEE</sequence>
<organism evidence="2 3">
    <name type="scientific">Vitrella brassicaformis (strain CCMP3155)</name>
    <dbReference type="NCBI Taxonomy" id="1169540"/>
    <lineage>
        <taxon>Eukaryota</taxon>
        <taxon>Sar</taxon>
        <taxon>Alveolata</taxon>
        <taxon>Colpodellida</taxon>
        <taxon>Vitrellaceae</taxon>
        <taxon>Vitrella</taxon>
    </lineage>
</organism>